<evidence type="ECO:0008006" key="11">
    <source>
        <dbReference type="Google" id="ProtNLM"/>
    </source>
</evidence>
<evidence type="ECO:0000313" key="10">
    <source>
        <dbReference type="Proteomes" id="UP000053669"/>
    </source>
</evidence>
<dbReference type="AlphaFoldDB" id="A0A101RNB4"/>
<organism evidence="9 10">
    <name type="scientific">Streptomyces canus</name>
    <dbReference type="NCBI Taxonomy" id="58343"/>
    <lineage>
        <taxon>Bacteria</taxon>
        <taxon>Bacillati</taxon>
        <taxon>Actinomycetota</taxon>
        <taxon>Actinomycetes</taxon>
        <taxon>Kitasatosporales</taxon>
        <taxon>Streptomycetaceae</taxon>
        <taxon>Streptomyces</taxon>
        <taxon>Streptomyces aurantiacus group</taxon>
    </lineage>
</organism>
<dbReference type="EMBL" id="LMWU01000055">
    <property type="protein sequence ID" value="KUN58805.1"/>
    <property type="molecule type" value="Genomic_DNA"/>
</dbReference>
<dbReference type="SUPFAM" id="SSF47203">
    <property type="entry name" value="Acyl-CoA dehydrogenase C-terminal domain-like"/>
    <property type="match status" value="1"/>
</dbReference>
<feature type="domain" description="Acyl-CoA oxidase/dehydrogenase middle" evidence="7">
    <location>
        <begin position="124"/>
        <end position="217"/>
    </location>
</feature>
<dbReference type="InterPro" id="IPR037069">
    <property type="entry name" value="AcylCoA_DH/ox_N_sf"/>
</dbReference>
<dbReference type="InterPro" id="IPR046373">
    <property type="entry name" value="Acyl-CoA_Oxase/DH_mid-dom_sf"/>
</dbReference>
<feature type="domain" description="Acyl-CoA dehydrogenase/oxidase C-terminal" evidence="6">
    <location>
        <begin position="230"/>
        <end position="378"/>
    </location>
</feature>
<dbReference type="Pfam" id="PF02771">
    <property type="entry name" value="Acyl-CoA_dh_N"/>
    <property type="match status" value="1"/>
</dbReference>
<dbReference type="Gene3D" id="2.40.110.10">
    <property type="entry name" value="Butyryl-CoA Dehydrogenase, subunit A, domain 2"/>
    <property type="match status" value="1"/>
</dbReference>
<keyword evidence="5" id="KW-0560">Oxidoreductase</keyword>
<dbReference type="Pfam" id="PF02770">
    <property type="entry name" value="Acyl-CoA_dh_M"/>
    <property type="match status" value="1"/>
</dbReference>
<dbReference type="InterPro" id="IPR013786">
    <property type="entry name" value="AcylCoA_DH/ox_N"/>
</dbReference>
<evidence type="ECO:0000256" key="1">
    <source>
        <dbReference type="ARBA" id="ARBA00001974"/>
    </source>
</evidence>
<dbReference type="Proteomes" id="UP000053669">
    <property type="component" value="Unassembled WGS sequence"/>
</dbReference>
<evidence type="ECO:0000256" key="5">
    <source>
        <dbReference type="RuleBase" id="RU362125"/>
    </source>
</evidence>
<dbReference type="RefSeq" id="WP_059210567.1">
    <property type="nucleotide sequence ID" value="NZ_KQ948674.1"/>
</dbReference>
<evidence type="ECO:0000259" key="7">
    <source>
        <dbReference type="Pfam" id="PF02770"/>
    </source>
</evidence>
<dbReference type="PANTHER" id="PTHR43884">
    <property type="entry name" value="ACYL-COA DEHYDROGENASE"/>
    <property type="match status" value="1"/>
</dbReference>
<name>A0A101RNB4_9ACTN</name>
<dbReference type="CDD" id="cd00567">
    <property type="entry name" value="ACAD"/>
    <property type="match status" value="1"/>
</dbReference>
<feature type="domain" description="Acyl-CoA dehydrogenase/oxidase N-terminal" evidence="8">
    <location>
        <begin position="10"/>
        <end position="118"/>
    </location>
</feature>
<evidence type="ECO:0000259" key="8">
    <source>
        <dbReference type="Pfam" id="PF02771"/>
    </source>
</evidence>
<keyword evidence="4 5" id="KW-0274">FAD</keyword>
<accession>A0A101RNB4</accession>
<dbReference type="InterPro" id="IPR009100">
    <property type="entry name" value="AcylCoA_DH/oxidase_NM_dom_sf"/>
</dbReference>
<dbReference type="Gene3D" id="1.20.140.10">
    <property type="entry name" value="Butyryl-CoA Dehydrogenase, subunit A, domain 3"/>
    <property type="match status" value="1"/>
</dbReference>
<gene>
    <name evidence="9" type="ORF">AQJ46_41755</name>
</gene>
<comment type="similarity">
    <text evidence="2 5">Belongs to the acyl-CoA dehydrogenase family.</text>
</comment>
<keyword evidence="3 5" id="KW-0285">Flavoprotein</keyword>
<dbReference type="SUPFAM" id="SSF56645">
    <property type="entry name" value="Acyl-CoA dehydrogenase NM domain-like"/>
    <property type="match status" value="1"/>
</dbReference>
<dbReference type="InterPro" id="IPR006091">
    <property type="entry name" value="Acyl-CoA_Oxase/DH_mid-dom"/>
</dbReference>
<dbReference type="GO" id="GO:0003995">
    <property type="term" value="F:acyl-CoA dehydrogenase activity"/>
    <property type="evidence" value="ECO:0007669"/>
    <property type="project" value="TreeGrafter"/>
</dbReference>
<dbReference type="PANTHER" id="PTHR43884:SF12">
    <property type="entry name" value="ISOVALERYL-COA DEHYDROGENASE, MITOCHONDRIAL-RELATED"/>
    <property type="match status" value="1"/>
</dbReference>
<dbReference type="Pfam" id="PF00441">
    <property type="entry name" value="Acyl-CoA_dh_1"/>
    <property type="match status" value="1"/>
</dbReference>
<sequence length="407" mass="43830">MDGYLTRRPHEQLRAQVRSFITEEIRPRLPLKGVDARTDATLIRRMARKGWVGLTIPKAYGGRGQGHVAKLIVTHELARVSPGLAAELQACQLGLAGLLNLGSEQLKQTWLPRIARGEVLPTITVTGRDSGSHIKGITATARKDGDEWIINGGKAWIGASHVADVHCVVLRTSDGTGDNCLTAFLVEAEREGVRLLPHQESVALQGFSFGEVHFDDCRIPDIHRIGEVGEGEAVASSSSILYGRLNLGGVALGILEAILDTVVEHTTQRSLYGKPLIKHPVVNDQVGEIQANVTSARMLAYLAAHLLDRGEEADTELLTAKYKIAEKAVASATLAMEISGAYALFPDESPIAQLLLDAHAMRPPAGTPGIQRLRLGQQAAGLAKGVPWSRRFASPRHSGVLERLTGD</sequence>
<evidence type="ECO:0000256" key="2">
    <source>
        <dbReference type="ARBA" id="ARBA00009347"/>
    </source>
</evidence>
<dbReference type="Gene3D" id="1.10.540.10">
    <property type="entry name" value="Acyl-CoA dehydrogenase/oxidase, N-terminal domain"/>
    <property type="match status" value="1"/>
</dbReference>
<protein>
    <recommendedName>
        <fullName evidence="11">Acyl-CoA dehydrogenase</fullName>
    </recommendedName>
</protein>
<evidence type="ECO:0000256" key="3">
    <source>
        <dbReference type="ARBA" id="ARBA00022630"/>
    </source>
</evidence>
<comment type="caution">
    <text evidence="9">The sequence shown here is derived from an EMBL/GenBank/DDBJ whole genome shotgun (WGS) entry which is preliminary data.</text>
</comment>
<reference evidence="9 10" key="1">
    <citation type="submission" date="2015-10" db="EMBL/GenBank/DDBJ databases">
        <title>Draft genome sequence of Streptomyces canus DSM 40017, type strain for the species Streptomyces canus.</title>
        <authorList>
            <person name="Ruckert C."/>
            <person name="Winkler A."/>
            <person name="Kalinowski J."/>
            <person name="Kampfer P."/>
            <person name="Glaeser S."/>
        </authorList>
    </citation>
    <scope>NUCLEOTIDE SEQUENCE [LARGE SCALE GENOMIC DNA]</scope>
    <source>
        <strain evidence="9 10">DSM 40017</strain>
    </source>
</reference>
<evidence type="ECO:0000256" key="4">
    <source>
        <dbReference type="ARBA" id="ARBA00022827"/>
    </source>
</evidence>
<proteinExistence type="inferred from homology"/>
<dbReference type="InterPro" id="IPR009075">
    <property type="entry name" value="AcylCo_DH/oxidase_C"/>
</dbReference>
<evidence type="ECO:0000259" key="6">
    <source>
        <dbReference type="Pfam" id="PF00441"/>
    </source>
</evidence>
<dbReference type="STRING" id="58343.AQJ46_41755"/>
<evidence type="ECO:0000313" key="9">
    <source>
        <dbReference type="EMBL" id="KUN58805.1"/>
    </source>
</evidence>
<comment type="cofactor">
    <cofactor evidence="1 5">
        <name>FAD</name>
        <dbReference type="ChEBI" id="CHEBI:57692"/>
    </cofactor>
</comment>
<dbReference type="GO" id="GO:0050660">
    <property type="term" value="F:flavin adenine dinucleotide binding"/>
    <property type="evidence" value="ECO:0007669"/>
    <property type="project" value="InterPro"/>
</dbReference>
<dbReference type="InterPro" id="IPR036250">
    <property type="entry name" value="AcylCo_DH-like_C"/>
</dbReference>